<sequence length="142" mass="15438">MVFTASAYLHFDVLAVSSYLEVVAGIVKSWSDADVYVNIIINAPLVLVLSCCSPLLVSPVYRDTGHTQNNPRSSPGQCTYILSCTSPFFLGTYVCEVPGLMASVGEIYHSQVCQCLVFDMWSLVSIGFHTKVQTLGCSTDAR</sequence>
<accession>F8NR54</accession>
<dbReference type="AlphaFoldDB" id="F8NR54"/>
<proteinExistence type="predicted"/>
<keyword evidence="1" id="KW-1133">Transmembrane helix</keyword>
<reference evidence="2" key="1">
    <citation type="submission" date="2011-04" db="EMBL/GenBank/DDBJ databases">
        <title>Evolution of plant cell wall degrading machinery underlies the functional diversity of forest fungi.</title>
        <authorList>
            <consortium name="US DOE Joint Genome Institute (JGI-PGF)"/>
            <person name="Eastwood D.C."/>
            <person name="Floudas D."/>
            <person name="Binder M."/>
            <person name="Majcherczyk A."/>
            <person name="Schneider P."/>
            <person name="Aerts A."/>
            <person name="Asiegbu F.O."/>
            <person name="Baker S.E."/>
            <person name="Barry K."/>
            <person name="Bendiksby M."/>
            <person name="Blumentritt M."/>
            <person name="Coutinho P.M."/>
            <person name="Cullen D."/>
            <person name="Cullen D."/>
            <person name="Gathman A."/>
            <person name="Goodell B."/>
            <person name="Henrissat B."/>
            <person name="Ihrmark K."/>
            <person name="Kauserud H."/>
            <person name="Kohler A."/>
            <person name="LaButti K."/>
            <person name="Lapidus A."/>
            <person name="Lavin J.L."/>
            <person name="Lee Y.-H."/>
            <person name="Lindquist E."/>
            <person name="Lilly W."/>
            <person name="Lucas S."/>
            <person name="Morin E."/>
            <person name="Murat C."/>
            <person name="Oguiza J.A."/>
            <person name="Park J."/>
            <person name="Pisabarro A.G."/>
            <person name="Riley R."/>
            <person name="Rosling A."/>
            <person name="Salamov A."/>
            <person name="Schmidt O."/>
            <person name="Schmutz J."/>
            <person name="Skrede I."/>
            <person name="Stenlid J."/>
            <person name="Wiebenga A."/>
            <person name="Xie X."/>
            <person name="Kues U."/>
            <person name="Hibbett D.S."/>
            <person name="Hoffmeister D."/>
            <person name="Hogberg N."/>
            <person name="Martin F."/>
            <person name="Grigoriev I.V."/>
            <person name="Watkinson S.C."/>
        </authorList>
    </citation>
    <scope>NUCLEOTIDE SEQUENCE</scope>
    <source>
        <strain evidence="2">S7.9</strain>
    </source>
</reference>
<dbReference type="KEGG" id="sla:SERLADRAFT_491499"/>
<dbReference type="EMBL" id="GL945432">
    <property type="protein sequence ID" value="EGO27030.1"/>
    <property type="molecule type" value="Genomic_DNA"/>
</dbReference>
<dbReference type="Proteomes" id="UP000008064">
    <property type="component" value="Unassembled WGS sequence"/>
</dbReference>
<organism>
    <name type="scientific">Serpula lacrymans var. lacrymans (strain S7.9)</name>
    <name type="common">Dry rot fungus</name>
    <dbReference type="NCBI Taxonomy" id="578457"/>
    <lineage>
        <taxon>Eukaryota</taxon>
        <taxon>Fungi</taxon>
        <taxon>Dikarya</taxon>
        <taxon>Basidiomycota</taxon>
        <taxon>Agaricomycotina</taxon>
        <taxon>Agaricomycetes</taxon>
        <taxon>Agaricomycetidae</taxon>
        <taxon>Boletales</taxon>
        <taxon>Coniophorineae</taxon>
        <taxon>Serpulaceae</taxon>
        <taxon>Serpula</taxon>
    </lineage>
</organism>
<dbReference type="RefSeq" id="XP_007317203.1">
    <property type="nucleotide sequence ID" value="XM_007317141.1"/>
</dbReference>
<protein>
    <submittedName>
        <fullName evidence="2">Uncharacterized protein</fullName>
    </submittedName>
</protein>
<dbReference type="HOGENOM" id="CLU_1816983_0_0_1"/>
<name>F8NR54_SERL9</name>
<keyword evidence="1" id="KW-0472">Membrane</keyword>
<keyword evidence="1" id="KW-0812">Transmembrane</keyword>
<evidence type="ECO:0000256" key="1">
    <source>
        <dbReference type="SAM" id="Phobius"/>
    </source>
</evidence>
<dbReference type="GeneID" id="18821682"/>
<feature type="transmembrane region" description="Helical" evidence="1">
    <location>
        <begin position="35"/>
        <end position="57"/>
    </location>
</feature>
<evidence type="ECO:0000313" key="2">
    <source>
        <dbReference type="EMBL" id="EGO27030.1"/>
    </source>
</evidence>
<gene>
    <name evidence="2" type="ORF">SERLADRAFT_491499</name>
</gene>